<keyword evidence="2 7" id="KW-0813">Transport</keyword>
<dbReference type="RefSeq" id="WP_134751088.1">
    <property type="nucleotide sequence ID" value="NZ_MYFO02000006.1"/>
</dbReference>
<feature type="transmembrane region" description="Helical" evidence="7">
    <location>
        <begin position="67"/>
        <end position="86"/>
    </location>
</feature>
<dbReference type="CDD" id="cd06261">
    <property type="entry name" value="TM_PBP2"/>
    <property type="match status" value="1"/>
</dbReference>
<comment type="subcellular location">
    <subcellularLocation>
        <location evidence="1 7">Cell membrane</location>
        <topology evidence="1 7">Multi-pass membrane protein</topology>
    </subcellularLocation>
</comment>
<evidence type="ECO:0000256" key="7">
    <source>
        <dbReference type="RuleBase" id="RU363032"/>
    </source>
</evidence>
<dbReference type="PANTHER" id="PTHR30151:SF0">
    <property type="entry name" value="ABC TRANSPORTER PERMEASE PROTEIN MJ0413-RELATED"/>
    <property type="match status" value="1"/>
</dbReference>
<feature type="domain" description="ABC transmembrane type-1" evidence="8">
    <location>
        <begin position="84"/>
        <end position="264"/>
    </location>
</feature>
<feature type="transmembrane region" description="Helical" evidence="7">
    <location>
        <begin position="93"/>
        <end position="113"/>
    </location>
</feature>
<evidence type="ECO:0000313" key="10">
    <source>
        <dbReference type="Proteomes" id="UP000298246"/>
    </source>
</evidence>
<dbReference type="PROSITE" id="PS50928">
    <property type="entry name" value="ABC_TM1"/>
    <property type="match status" value="1"/>
</dbReference>
<evidence type="ECO:0000256" key="1">
    <source>
        <dbReference type="ARBA" id="ARBA00004651"/>
    </source>
</evidence>
<accession>A0A4Y8Q7M0</accession>
<dbReference type="Gene3D" id="1.10.3720.10">
    <property type="entry name" value="MetI-like"/>
    <property type="match status" value="1"/>
</dbReference>
<evidence type="ECO:0000256" key="4">
    <source>
        <dbReference type="ARBA" id="ARBA00022692"/>
    </source>
</evidence>
<evidence type="ECO:0000256" key="5">
    <source>
        <dbReference type="ARBA" id="ARBA00022989"/>
    </source>
</evidence>
<comment type="caution">
    <text evidence="9">The sequence shown here is derived from an EMBL/GenBank/DDBJ whole genome shotgun (WGS) entry which is preliminary data.</text>
</comment>
<feature type="transmembrane region" description="Helical" evidence="7">
    <location>
        <begin position="32"/>
        <end position="55"/>
    </location>
</feature>
<evidence type="ECO:0000256" key="6">
    <source>
        <dbReference type="ARBA" id="ARBA00023136"/>
    </source>
</evidence>
<evidence type="ECO:0000256" key="3">
    <source>
        <dbReference type="ARBA" id="ARBA00022475"/>
    </source>
</evidence>
<dbReference type="SUPFAM" id="SSF161098">
    <property type="entry name" value="MetI-like"/>
    <property type="match status" value="1"/>
</dbReference>
<dbReference type="GO" id="GO:0042918">
    <property type="term" value="P:alkanesulfonate transmembrane transport"/>
    <property type="evidence" value="ECO:0007669"/>
    <property type="project" value="UniProtKB-ARBA"/>
</dbReference>
<reference evidence="9 10" key="1">
    <citation type="submission" date="2017-03" db="EMBL/GenBank/DDBJ databases">
        <title>Isolation of Levoglucosan Utilizing Bacteria.</title>
        <authorList>
            <person name="Arya A.S."/>
        </authorList>
    </citation>
    <scope>NUCLEOTIDE SEQUENCE [LARGE SCALE GENOMIC DNA]</scope>
    <source>
        <strain evidence="9 10">MEC069</strain>
    </source>
</reference>
<comment type="similarity">
    <text evidence="7">Belongs to the binding-protein-dependent transport system permease family.</text>
</comment>
<protein>
    <submittedName>
        <fullName evidence="9">Nitrate transport permease nrtB</fullName>
    </submittedName>
</protein>
<dbReference type="PANTHER" id="PTHR30151">
    <property type="entry name" value="ALKANE SULFONATE ABC TRANSPORTER-RELATED, MEMBRANE SUBUNIT"/>
    <property type="match status" value="1"/>
</dbReference>
<keyword evidence="3" id="KW-1003">Cell membrane</keyword>
<name>A0A4Y8Q7M0_9BACL</name>
<keyword evidence="10" id="KW-1185">Reference proteome</keyword>
<keyword evidence="4 7" id="KW-0812">Transmembrane</keyword>
<evidence type="ECO:0000256" key="2">
    <source>
        <dbReference type="ARBA" id="ARBA00022448"/>
    </source>
</evidence>
<feature type="transmembrane region" description="Helical" evidence="7">
    <location>
        <begin position="245"/>
        <end position="265"/>
    </location>
</feature>
<dbReference type="InterPro" id="IPR000515">
    <property type="entry name" value="MetI-like"/>
</dbReference>
<dbReference type="Proteomes" id="UP000298246">
    <property type="component" value="Unassembled WGS sequence"/>
</dbReference>
<dbReference type="FunFam" id="1.10.3720.10:FF:000003">
    <property type="entry name" value="Aliphatic sulfonate ABC transporter permease"/>
    <property type="match status" value="1"/>
</dbReference>
<keyword evidence="6 7" id="KW-0472">Membrane</keyword>
<evidence type="ECO:0000259" key="8">
    <source>
        <dbReference type="PROSITE" id="PS50928"/>
    </source>
</evidence>
<keyword evidence="5 7" id="KW-1133">Transmembrane helix</keyword>
<dbReference type="InterPro" id="IPR035906">
    <property type="entry name" value="MetI-like_sf"/>
</dbReference>
<gene>
    <name evidence="9" type="ORF">B5M42_06885</name>
</gene>
<dbReference type="EMBL" id="MYFO01000006">
    <property type="protein sequence ID" value="TFE89809.1"/>
    <property type="molecule type" value="Genomic_DNA"/>
</dbReference>
<dbReference type="Pfam" id="PF00528">
    <property type="entry name" value="BPD_transp_1"/>
    <property type="match status" value="1"/>
</dbReference>
<proteinExistence type="inferred from homology"/>
<dbReference type="OrthoDB" id="9804353at2"/>
<organism evidence="9 10">
    <name type="scientific">Paenibacillus athensensis</name>
    <dbReference type="NCBI Taxonomy" id="1967502"/>
    <lineage>
        <taxon>Bacteria</taxon>
        <taxon>Bacillati</taxon>
        <taxon>Bacillota</taxon>
        <taxon>Bacilli</taxon>
        <taxon>Bacillales</taxon>
        <taxon>Paenibacillaceae</taxon>
        <taxon>Paenibacillus</taxon>
    </lineage>
</organism>
<dbReference type="GO" id="GO:0005886">
    <property type="term" value="C:plasma membrane"/>
    <property type="evidence" value="ECO:0007669"/>
    <property type="project" value="UniProtKB-SubCell"/>
</dbReference>
<dbReference type="AlphaFoldDB" id="A0A4Y8Q7M0"/>
<sequence length="279" mass="30874">MNQVIRETNASRPARRRGKLFAIRGELSRRGYLSGVLLVVAAALLVWSALSYGGLVNRTFLPTPGQVLTQFIAQLGSSVFWHHVGISIFRVSMGFLLACLLGIPLGILAGTFRFAEALLVPPTEFIRYMPATAFIPLIMVWAGIGEWAKILVIFIGCFFQLLLMVADNTRAVSNDLLQTSYTLGASRWQAIEKVLIPALLPDLMNTLRLIIGWAWSYLVVAELVAASSGLGFAIMKAQRFLNTDLIFVGIIAIGLLGLLTDRIFAYCHRRFFPWQEGAR</sequence>
<feature type="transmembrane region" description="Helical" evidence="7">
    <location>
        <begin position="210"/>
        <end position="233"/>
    </location>
</feature>
<evidence type="ECO:0000313" key="9">
    <source>
        <dbReference type="EMBL" id="TFE89809.1"/>
    </source>
</evidence>